<evidence type="ECO:0000256" key="2">
    <source>
        <dbReference type="ARBA" id="ARBA00022448"/>
    </source>
</evidence>
<evidence type="ECO:0000313" key="7">
    <source>
        <dbReference type="EMBL" id="GFS65025.1"/>
    </source>
</evidence>
<dbReference type="Proteomes" id="UP000887013">
    <property type="component" value="Unassembled WGS sequence"/>
</dbReference>
<feature type="transmembrane region" description="Helical" evidence="6">
    <location>
        <begin position="12"/>
        <end position="37"/>
    </location>
</feature>
<feature type="transmembrane region" description="Helical" evidence="6">
    <location>
        <begin position="78"/>
        <end position="98"/>
    </location>
</feature>
<evidence type="ECO:0000313" key="8">
    <source>
        <dbReference type="Proteomes" id="UP000887013"/>
    </source>
</evidence>
<keyword evidence="3 6" id="KW-0812">Transmembrane</keyword>
<dbReference type="InterPro" id="IPR036259">
    <property type="entry name" value="MFS_trans_sf"/>
</dbReference>
<keyword evidence="8" id="KW-1185">Reference proteome</keyword>
<keyword evidence="5 6" id="KW-0472">Membrane</keyword>
<comment type="subcellular location">
    <subcellularLocation>
        <location evidence="1">Membrane</location>
        <topology evidence="1">Multi-pass membrane protein</topology>
    </subcellularLocation>
</comment>
<dbReference type="OrthoDB" id="6431915at2759"/>
<dbReference type="GO" id="GO:0016020">
    <property type="term" value="C:membrane"/>
    <property type="evidence" value="ECO:0007669"/>
    <property type="project" value="UniProtKB-SubCell"/>
</dbReference>
<name>A0A8X6K4E2_NEPPI</name>
<dbReference type="AlphaFoldDB" id="A0A8X6K4E2"/>
<evidence type="ECO:0000256" key="3">
    <source>
        <dbReference type="ARBA" id="ARBA00022692"/>
    </source>
</evidence>
<keyword evidence="2" id="KW-0813">Transport</keyword>
<sequence>MKFSRTDIRSGVVACTCSVIYGLLVSVARQSSLLFIASITRFNIDRESASFPFVLLYATRNAFGPLIGFIGTKFGVKTAILCGSCMSSIALFLCFFAENITTITILWGLVYGFTFGLGCGLVPQVMQTHFSSHMDKAIGLTLADHTCMFVVENP</sequence>
<feature type="transmembrane region" description="Helical" evidence="6">
    <location>
        <begin position="104"/>
        <end position="126"/>
    </location>
</feature>
<proteinExistence type="predicted"/>
<evidence type="ECO:0000256" key="1">
    <source>
        <dbReference type="ARBA" id="ARBA00004141"/>
    </source>
</evidence>
<dbReference type="PANTHER" id="PTHR43385:SF1">
    <property type="entry name" value="RIBOFLAVIN TRANSPORTER RIBJ"/>
    <property type="match status" value="1"/>
</dbReference>
<evidence type="ECO:0000256" key="6">
    <source>
        <dbReference type="SAM" id="Phobius"/>
    </source>
</evidence>
<accession>A0A8X6K4E2</accession>
<dbReference type="InterPro" id="IPR052983">
    <property type="entry name" value="MFS_Riboflavin_Transporter"/>
</dbReference>
<reference evidence="7" key="1">
    <citation type="submission" date="2020-08" db="EMBL/GenBank/DDBJ databases">
        <title>Multicomponent nature underlies the extraordinary mechanical properties of spider dragline silk.</title>
        <authorList>
            <person name="Kono N."/>
            <person name="Nakamura H."/>
            <person name="Mori M."/>
            <person name="Yoshida Y."/>
            <person name="Ohtoshi R."/>
            <person name="Malay A.D."/>
            <person name="Moran D.A.P."/>
            <person name="Tomita M."/>
            <person name="Numata K."/>
            <person name="Arakawa K."/>
        </authorList>
    </citation>
    <scope>NUCLEOTIDE SEQUENCE</scope>
</reference>
<comment type="caution">
    <text evidence="7">The sequence shown here is derived from an EMBL/GenBank/DDBJ whole genome shotgun (WGS) entry which is preliminary data.</text>
</comment>
<evidence type="ECO:0000256" key="4">
    <source>
        <dbReference type="ARBA" id="ARBA00022989"/>
    </source>
</evidence>
<dbReference type="Gene3D" id="1.20.1250.20">
    <property type="entry name" value="MFS general substrate transporter like domains"/>
    <property type="match status" value="1"/>
</dbReference>
<evidence type="ECO:0000256" key="5">
    <source>
        <dbReference type="ARBA" id="ARBA00023136"/>
    </source>
</evidence>
<dbReference type="SUPFAM" id="SSF103473">
    <property type="entry name" value="MFS general substrate transporter"/>
    <property type="match status" value="1"/>
</dbReference>
<gene>
    <name evidence="7" type="primary">AVEN_3569_1</name>
    <name evidence="7" type="ORF">NPIL_259991</name>
</gene>
<protein>
    <submittedName>
        <fullName evidence="7">Uncharacterized protein</fullName>
    </submittedName>
</protein>
<feature type="transmembrane region" description="Helical" evidence="6">
    <location>
        <begin position="49"/>
        <end position="71"/>
    </location>
</feature>
<organism evidence="7 8">
    <name type="scientific">Nephila pilipes</name>
    <name type="common">Giant wood spider</name>
    <name type="synonym">Nephila maculata</name>
    <dbReference type="NCBI Taxonomy" id="299642"/>
    <lineage>
        <taxon>Eukaryota</taxon>
        <taxon>Metazoa</taxon>
        <taxon>Ecdysozoa</taxon>
        <taxon>Arthropoda</taxon>
        <taxon>Chelicerata</taxon>
        <taxon>Arachnida</taxon>
        <taxon>Araneae</taxon>
        <taxon>Araneomorphae</taxon>
        <taxon>Entelegynae</taxon>
        <taxon>Araneoidea</taxon>
        <taxon>Nephilidae</taxon>
        <taxon>Nephila</taxon>
    </lineage>
</organism>
<dbReference type="PANTHER" id="PTHR43385">
    <property type="entry name" value="RIBOFLAVIN TRANSPORTER RIBJ"/>
    <property type="match status" value="1"/>
</dbReference>
<dbReference type="EMBL" id="BMAW01048261">
    <property type="protein sequence ID" value="GFS65025.1"/>
    <property type="molecule type" value="Genomic_DNA"/>
</dbReference>
<keyword evidence="4 6" id="KW-1133">Transmembrane helix</keyword>